<name>A0AAN9FIS7_CROPI</name>
<protein>
    <recommendedName>
        <fullName evidence="16">Plasma membrane ATPase</fullName>
        <ecNumber evidence="16">7.1.2.1</ecNumber>
    </recommendedName>
</protein>
<keyword evidence="14 16" id="KW-0472">Membrane</keyword>
<dbReference type="GO" id="GO:0008553">
    <property type="term" value="F:P-type proton-exporting transporter activity"/>
    <property type="evidence" value="ECO:0007669"/>
    <property type="project" value="UniProtKB-UniRule"/>
</dbReference>
<dbReference type="InterPro" id="IPR059000">
    <property type="entry name" value="ATPase_P-type_domA"/>
</dbReference>
<evidence type="ECO:0000256" key="1">
    <source>
        <dbReference type="ARBA" id="ARBA00004141"/>
    </source>
</evidence>
<dbReference type="Gene3D" id="3.40.50.1000">
    <property type="entry name" value="HAD superfamily/HAD-like"/>
    <property type="match status" value="1"/>
</dbReference>
<dbReference type="GO" id="GO:0120029">
    <property type="term" value="P:proton export across plasma membrane"/>
    <property type="evidence" value="ECO:0007669"/>
    <property type="project" value="UniProtKB-UniRule"/>
</dbReference>
<dbReference type="AlphaFoldDB" id="A0AAN9FIS7"/>
<dbReference type="Pfam" id="PF00122">
    <property type="entry name" value="E1-E2_ATPase"/>
    <property type="match status" value="1"/>
</dbReference>
<dbReference type="InterPro" id="IPR001757">
    <property type="entry name" value="P_typ_ATPase"/>
</dbReference>
<dbReference type="SFLD" id="SFLDF00027">
    <property type="entry name" value="p-type_atpase"/>
    <property type="match status" value="1"/>
</dbReference>
<dbReference type="Proteomes" id="UP001372338">
    <property type="component" value="Unassembled WGS sequence"/>
</dbReference>
<dbReference type="SUPFAM" id="SSF56784">
    <property type="entry name" value="HAD-like"/>
    <property type="match status" value="1"/>
</dbReference>
<dbReference type="FunFam" id="3.40.1110.10:FF:000004">
    <property type="entry name" value="Plasma membrane ATPase"/>
    <property type="match status" value="1"/>
</dbReference>
<evidence type="ECO:0000256" key="7">
    <source>
        <dbReference type="ARBA" id="ARBA00022741"/>
    </source>
</evidence>
<keyword evidence="3 16" id="KW-0813">Transport</keyword>
<dbReference type="Pfam" id="PF00690">
    <property type="entry name" value="Cation_ATPase_N"/>
    <property type="match status" value="1"/>
</dbReference>
<dbReference type="PRINTS" id="PR00119">
    <property type="entry name" value="CATATPASE"/>
</dbReference>
<evidence type="ECO:0000259" key="17">
    <source>
        <dbReference type="SMART" id="SM00831"/>
    </source>
</evidence>
<feature type="transmembrane region" description="Helical" evidence="16">
    <location>
        <begin position="86"/>
        <end position="109"/>
    </location>
</feature>
<evidence type="ECO:0000256" key="2">
    <source>
        <dbReference type="ARBA" id="ARBA00008804"/>
    </source>
</evidence>
<dbReference type="GO" id="GO:0046872">
    <property type="term" value="F:metal ion binding"/>
    <property type="evidence" value="ECO:0007669"/>
    <property type="project" value="UniProtKB-KW"/>
</dbReference>
<dbReference type="InterPro" id="IPR044492">
    <property type="entry name" value="P_typ_ATPase_HD_dom"/>
</dbReference>
<evidence type="ECO:0000256" key="13">
    <source>
        <dbReference type="ARBA" id="ARBA00023065"/>
    </source>
</evidence>
<dbReference type="FunFam" id="3.40.50.1000:FF:000211">
    <property type="entry name" value="Plasma membrane ATPase"/>
    <property type="match status" value="1"/>
</dbReference>
<proteinExistence type="inferred from homology"/>
<evidence type="ECO:0000256" key="10">
    <source>
        <dbReference type="ARBA" id="ARBA00022842"/>
    </source>
</evidence>
<dbReference type="InterPro" id="IPR023214">
    <property type="entry name" value="HAD_sf"/>
</dbReference>
<dbReference type="EC" id="7.1.2.1" evidence="16"/>
<feature type="domain" description="Cation-transporting P-type ATPase N-terminal" evidence="17">
    <location>
        <begin position="38"/>
        <end position="110"/>
    </location>
</feature>
<keyword evidence="11 16" id="KW-1278">Translocase</keyword>
<keyword evidence="9 16" id="KW-0067">ATP-binding</keyword>
<dbReference type="GO" id="GO:0005524">
    <property type="term" value="F:ATP binding"/>
    <property type="evidence" value="ECO:0007669"/>
    <property type="project" value="UniProtKB-UniRule"/>
</dbReference>
<dbReference type="NCBIfam" id="TIGR01647">
    <property type="entry name" value="ATPase-IIIA_H"/>
    <property type="match status" value="1"/>
</dbReference>
<feature type="transmembrane region" description="Helical" evidence="16">
    <location>
        <begin position="817"/>
        <end position="838"/>
    </location>
</feature>
<dbReference type="Gene3D" id="1.20.1110.10">
    <property type="entry name" value="Calcium-transporting ATPase, transmembrane domain"/>
    <property type="match status" value="1"/>
</dbReference>
<dbReference type="Gene3D" id="3.40.1110.10">
    <property type="entry name" value="Calcium-transporting ATPase, cytoplasmic domain N"/>
    <property type="match status" value="1"/>
</dbReference>
<evidence type="ECO:0000256" key="3">
    <source>
        <dbReference type="ARBA" id="ARBA00022448"/>
    </source>
</evidence>
<evidence type="ECO:0000256" key="14">
    <source>
        <dbReference type="ARBA" id="ARBA00023136"/>
    </source>
</evidence>
<keyword evidence="13 16" id="KW-0406">Ion transport</keyword>
<dbReference type="InterPro" id="IPR023299">
    <property type="entry name" value="ATPase_P-typ_cyto_dom_N"/>
</dbReference>
<feature type="transmembrane region" description="Helical" evidence="16">
    <location>
        <begin position="302"/>
        <end position="324"/>
    </location>
</feature>
<reference evidence="18 19" key="1">
    <citation type="submission" date="2024-01" db="EMBL/GenBank/DDBJ databases">
        <title>The genomes of 5 underutilized Papilionoideae crops provide insights into root nodulation and disease resistanc.</title>
        <authorList>
            <person name="Yuan L."/>
        </authorList>
    </citation>
    <scope>NUCLEOTIDE SEQUENCE [LARGE SCALE GENOMIC DNA]</scope>
    <source>
        <strain evidence="18">ZHUSHIDOU_FW_LH</strain>
        <tissue evidence="18">Leaf</tissue>
    </source>
</reference>
<dbReference type="Pfam" id="PF00702">
    <property type="entry name" value="Hydrolase"/>
    <property type="match status" value="1"/>
</dbReference>
<dbReference type="SUPFAM" id="SSF81653">
    <property type="entry name" value="Calcium ATPase, transduction domain A"/>
    <property type="match status" value="1"/>
</dbReference>
<comment type="caution">
    <text evidence="18">The sequence shown here is derived from an EMBL/GenBank/DDBJ whole genome shotgun (WGS) entry which is preliminary data.</text>
</comment>
<dbReference type="SUPFAM" id="SSF81665">
    <property type="entry name" value="Calcium ATPase, transmembrane domain M"/>
    <property type="match status" value="1"/>
</dbReference>
<evidence type="ECO:0000256" key="9">
    <source>
        <dbReference type="ARBA" id="ARBA00022840"/>
    </source>
</evidence>
<comment type="catalytic activity">
    <reaction evidence="15 16">
        <text>ATP + H2O + H(+)(in) = ADP + phosphate + 2 H(+)(out)</text>
        <dbReference type="Rhea" id="RHEA:20852"/>
        <dbReference type="ChEBI" id="CHEBI:15377"/>
        <dbReference type="ChEBI" id="CHEBI:15378"/>
        <dbReference type="ChEBI" id="CHEBI:30616"/>
        <dbReference type="ChEBI" id="CHEBI:43474"/>
        <dbReference type="ChEBI" id="CHEBI:456216"/>
        <dbReference type="EC" id="7.1.2.1"/>
    </reaction>
</comment>
<evidence type="ECO:0000256" key="5">
    <source>
        <dbReference type="ARBA" id="ARBA00022692"/>
    </source>
</evidence>
<comment type="subcellular location">
    <subcellularLocation>
        <location evidence="16">Cell membrane</location>
        <topology evidence="16">Multi-pass membrane protein</topology>
    </subcellularLocation>
    <subcellularLocation>
        <location evidence="1">Membrane</location>
        <topology evidence="1">Multi-pass membrane protein</topology>
    </subcellularLocation>
</comment>
<evidence type="ECO:0000256" key="8">
    <source>
        <dbReference type="ARBA" id="ARBA00022781"/>
    </source>
</evidence>
<evidence type="ECO:0000256" key="12">
    <source>
        <dbReference type="ARBA" id="ARBA00022989"/>
    </source>
</evidence>
<dbReference type="NCBIfam" id="TIGR01494">
    <property type="entry name" value="ATPase_P-type"/>
    <property type="match status" value="2"/>
</dbReference>
<evidence type="ECO:0000256" key="4">
    <source>
        <dbReference type="ARBA" id="ARBA00022553"/>
    </source>
</evidence>
<evidence type="ECO:0000256" key="11">
    <source>
        <dbReference type="ARBA" id="ARBA00022967"/>
    </source>
</evidence>
<dbReference type="PANTHER" id="PTHR42861">
    <property type="entry name" value="CALCIUM-TRANSPORTING ATPASE"/>
    <property type="match status" value="1"/>
</dbReference>
<sequence length="982" mass="108114">MAHRTLGSQKISGQKKVEKKKMEEKSMALDAVIKEAVDLENIPLEEVFDNLKCTKEGLSSEQVQERLDLFGYNKLEEKKESKLLKFLGFMWNPLSWVMEAAAIMAIAMTQGDEKKADYQDFAGIIILLVINSTISFIEENNAGNAAAALMARLAPKAKVLRNGKWDEEDAAVLVPGDIISIKLGDIIPADARLLEGDPLKIDQSALTGESLPVTKHPGEGVYSGSTCKQGEIEAVVIATGVHTFFGKAAHLVESTTHVGHFQKVLTSIGNFCICSIAIGMIIEIIVMYGIQERKYRIGIDNLLVLLIGGIPIAMPTVLSVTMAIGSHRLSQQGAITKRMTAIEEMAGMDVLCSDKTGTLTLNKLTVDKNMIEVFAKGVDREMVVLMAARASRLENQDAIDCAIVSMLADPKEARAGIKEVHFLPFNPTDKRTALTYIDAAGKMHRVSKGAPEQILNLAHNQSEIRQKVHAIIDKFAERGLRSLGVAHQEVPGGNKESPGGPWEFVGLLPLFDPPRHDSAETIRRALDLGVSVKMITGDQLAIAKETGRRLGMGTNMYPSSSLLGESKDELGVVSIDELIENADGFAGVFPEHKYEIVRRLQARKHICGMTGDGVNDAPALKKADIGIAVADSTDAARSASDIVLTEPGLSVIISAVLTSRAIFQRMKNYTIYAVSITIRIVLGFMLLACFWQYDFPPFMVLVIAILNDGTIMTISKDRVKPSPIPDSWKLSEIFATGIVLGTYLALMTVIFFAVAFETNFFPNHFGVKHFRNNTNDPVSEEMNQMLGSALYLQVSTISQALIFVTRSRGWSYTERPGLLLVIAFIIAQLIATIISATVDWKLAGIKSIGWGWTGVIWLFNIVTYLFLDPLKFAVRYSLSGRAWNLVVDQRTAFTNKNDFGREAREAAWAAEQRTLHGLQPVVDSKLFVEKHTFREINTLAEEARRRAEIARLRELHTLKGRVESFAKLRGLDIDAMNGHYTV</sequence>
<dbReference type="InterPro" id="IPR006534">
    <property type="entry name" value="P-type_ATPase_IIIA"/>
</dbReference>
<gene>
    <name evidence="18" type="ORF">RIF29_18290</name>
</gene>
<keyword evidence="6" id="KW-0479">Metal-binding</keyword>
<feature type="transmembrane region" description="Helical" evidence="16">
    <location>
        <begin position="121"/>
        <end position="137"/>
    </location>
</feature>
<evidence type="ECO:0000256" key="6">
    <source>
        <dbReference type="ARBA" id="ARBA00022723"/>
    </source>
</evidence>
<dbReference type="InterPro" id="IPR004014">
    <property type="entry name" value="ATPase_P-typ_cation-transptr_N"/>
</dbReference>
<dbReference type="Gene3D" id="2.70.150.10">
    <property type="entry name" value="Calcium-transporting ATPase, cytoplasmic transduction domain A"/>
    <property type="match status" value="1"/>
</dbReference>
<evidence type="ECO:0000256" key="16">
    <source>
        <dbReference type="RuleBase" id="RU362083"/>
    </source>
</evidence>
<dbReference type="CDD" id="cd02076">
    <property type="entry name" value="P-type_ATPase_H"/>
    <property type="match status" value="1"/>
</dbReference>
<keyword evidence="5 16" id="KW-0812">Transmembrane</keyword>
<evidence type="ECO:0000313" key="19">
    <source>
        <dbReference type="Proteomes" id="UP001372338"/>
    </source>
</evidence>
<dbReference type="FunFam" id="2.70.150.10:FF:000004">
    <property type="entry name" value="Plasma membrane ATPase"/>
    <property type="match status" value="1"/>
</dbReference>
<feature type="transmembrane region" description="Helical" evidence="16">
    <location>
        <begin position="734"/>
        <end position="756"/>
    </location>
</feature>
<keyword evidence="7 16" id="KW-0547">Nucleotide-binding</keyword>
<dbReference type="Gene3D" id="6.10.140.890">
    <property type="match status" value="1"/>
</dbReference>
<keyword evidence="12 16" id="KW-1133">Transmembrane helix</keyword>
<evidence type="ECO:0000313" key="18">
    <source>
        <dbReference type="EMBL" id="KAK7277139.1"/>
    </source>
</evidence>
<dbReference type="FunFam" id="1.20.1110.10:FF:000045">
    <property type="entry name" value="ATPase 4 plasma membrane-type"/>
    <property type="match status" value="1"/>
</dbReference>
<dbReference type="EMBL" id="JAYWIO010000003">
    <property type="protein sequence ID" value="KAK7277139.1"/>
    <property type="molecule type" value="Genomic_DNA"/>
</dbReference>
<keyword evidence="19" id="KW-1185">Reference proteome</keyword>
<accession>A0AAN9FIS7</accession>
<organism evidence="18 19">
    <name type="scientific">Crotalaria pallida</name>
    <name type="common">Smooth rattlebox</name>
    <name type="synonym">Crotalaria striata</name>
    <dbReference type="NCBI Taxonomy" id="3830"/>
    <lineage>
        <taxon>Eukaryota</taxon>
        <taxon>Viridiplantae</taxon>
        <taxon>Streptophyta</taxon>
        <taxon>Embryophyta</taxon>
        <taxon>Tracheophyta</taxon>
        <taxon>Spermatophyta</taxon>
        <taxon>Magnoliopsida</taxon>
        <taxon>eudicotyledons</taxon>
        <taxon>Gunneridae</taxon>
        <taxon>Pentapetalae</taxon>
        <taxon>rosids</taxon>
        <taxon>fabids</taxon>
        <taxon>Fabales</taxon>
        <taxon>Fabaceae</taxon>
        <taxon>Papilionoideae</taxon>
        <taxon>50 kb inversion clade</taxon>
        <taxon>genistoids sensu lato</taxon>
        <taxon>core genistoids</taxon>
        <taxon>Crotalarieae</taxon>
        <taxon>Crotalaria</taxon>
    </lineage>
</organism>
<feature type="transmembrane region" description="Helical" evidence="16">
    <location>
        <begin position="268"/>
        <end position="290"/>
    </location>
</feature>
<comment type="similarity">
    <text evidence="2 16">Belongs to the cation transport ATPase (P-type) (TC 3.A.3) family. Type IIIA subfamily.</text>
</comment>
<keyword evidence="10 16" id="KW-0460">Magnesium</keyword>
<dbReference type="SFLD" id="SFLDG00002">
    <property type="entry name" value="C1.7:_P-type_atpase_like"/>
    <property type="match status" value="1"/>
</dbReference>
<dbReference type="InterPro" id="IPR023298">
    <property type="entry name" value="ATPase_P-typ_TM_dom_sf"/>
</dbReference>
<keyword evidence="8 16" id="KW-0375">Hydrogen ion transport</keyword>
<feature type="transmembrane region" description="Helical" evidence="16">
    <location>
        <begin position="669"/>
        <end position="691"/>
    </location>
</feature>
<dbReference type="InterPro" id="IPR008250">
    <property type="entry name" value="ATPase_P-typ_transduc_dom_A_sf"/>
</dbReference>
<dbReference type="PRINTS" id="PR00120">
    <property type="entry name" value="HATPASE"/>
</dbReference>
<evidence type="ECO:0000256" key="15">
    <source>
        <dbReference type="ARBA" id="ARBA00048122"/>
    </source>
</evidence>
<dbReference type="SFLD" id="SFLDS00003">
    <property type="entry name" value="Haloacid_Dehalogenase"/>
    <property type="match status" value="1"/>
</dbReference>
<dbReference type="InterPro" id="IPR018303">
    <property type="entry name" value="ATPase_P-typ_P_site"/>
</dbReference>
<dbReference type="SMART" id="SM00831">
    <property type="entry name" value="Cation_ATPase_N"/>
    <property type="match status" value="1"/>
</dbReference>
<dbReference type="PROSITE" id="PS00154">
    <property type="entry name" value="ATPASE_E1_E2"/>
    <property type="match status" value="1"/>
</dbReference>
<keyword evidence="4" id="KW-0597">Phosphoprotein</keyword>
<dbReference type="GO" id="GO:0005886">
    <property type="term" value="C:plasma membrane"/>
    <property type="evidence" value="ECO:0007669"/>
    <property type="project" value="UniProtKB-SubCell"/>
</dbReference>
<feature type="transmembrane region" description="Helical" evidence="16">
    <location>
        <begin position="850"/>
        <end position="867"/>
    </location>
</feature>
<dbReference type="InterPro" id="IPR036412">
    <property type="entry name" value="HAD-like_sf"/>
</dbReference>
<dbReference type="GO" id="GO:0016887">
    <property type="term" value="F:ATP hydrolysis activity"/>
    <property type="evidence" value="ECO:0007669"/>
    <property type="project" value="InterPro"/>
</dbReference>